<reference evidence="1 2" key="1">
    <citation type="journal article" date="2011" name="J. Bacteriol.">
        <title>Genome of Ochrobactrum anthropi ATCC 49188 T, a versatile opportunistic pathogen and symbiont of several eukaryotic hosts.</title>
        <authorList>
            <person name="Chain P.S."/>
            <person name="Lang D.M."/>
            <person name="Comerci D.J."/>
            <person name="Malfatti S.A."/>
            <person name="Vergez L.M."/>
            <person name="Shin M."/>
            <person name="Ugalde R.A."/>
            <person name="Garcia E."/>
            <person name="Tolmasky M.E."/>
        </authorList>
    </citation>
    <scope>NUCLEOTIDE SEQUENCE [LARGE SCALE GENOMIC DNA]</scope>
    <source>
        <strain evidence="2">ATCC 49188 / DSM 6882 / CCUG 24695 / JCM 21032 / LMG 3331 / NBRC 15819 / NCTC 12168 / Alc 37</strain>
    </source>
</reference>
<name>A6X0X6_BRUA4</name>
<gene>
    <name evidence="1" type="ordered locus">Oant_2164</name>
</gene>
<organism evidence="1 2">
    <name type="scientific">Brucella anthropi (strain ATCC 49188 / DSM 6882 / CCUG 24695 / JCM 21032 / LMG 3331 / NBRC 15819 / NCTC 12168 / Alc 37)</name>
    <name type="common">Ochrobactrum anthropi</name>
    <dbReference type="NCBI Taxonomy" id="439375"/>
    <lineage>
        <taxon>Bacteria</taxon>
        <taxon>Pseudomonadati</taxon>
        <taxon>Pseudomonadota</taxon>
        <taxon>Alphaproteobacteria</taxon>
        <taxon>Hyphomicrobiales</taxon>
        <taxon>Brucellaceae</taxon>
        <taxon>Brucella/Ochrobactrum group</taxon>
        <taxon>Brucella</taxon>
    </lineage>
</organism>
<keyword evidence="2" id="KW-1185">Reference proteome</keyword>
<dbReference type="EMBL" id="CP000758">
    <property type="protein sequence ID" value="ABS14880.1"/>
    <property type="molecule type" value="Genomic_DNA"/>
</dbReference>
<accession>A6X0X6</accession>
<sequence>MNLRSINLQLKLVTASAVALAFAICIAAVFGVERDESRFVEFFKETLAPGKGNDYPLNRMPSKFPVCVYGDRMERTEKWTTLFFELLSEETWINPRLHYVKRTIDCARDTLLYVFYHQSDKNTLSTIVGDVSFILKRSGLPEFHFIYDNFGFGHVFYEKGKEPRAYVAVNEALDVETKSVDDSIARNVIQQELLQVVLVAPDRFVTTGPVSIIEERELPELAGTNTILTAEQMAARFELNVPNMCLYDIMLLKTIYANDPAIIDGRLGTYLSYIHAHYDYLVLSALRIQSDPRYQDLFKKKC</sequence>
<dbReference type="Proteomes" id="UP000002301">
    <property type="component" value="Chromosome 1"/>
</dbReference>
<evidence type="ECO:0000313" key="2">
    <source>
        <dbReference type="Proteomes" id="UP000002301"/>
    </source>
</evidence>
<proteinExistence type="predicted"/>
<evidence type="ECO:0000313" key="1">
    <source>
        <dbReference type="EMBL" id="ABS14880.1"/>
    </source>
</evidence>
<protein>
    <submittedName>
        <fullName evidence="1">Uncharacterized protein</fullName>
    </submittedName>
</protein>
<dbReference type="AlphaFoldDB" id="A6X0X6"/>
<dbReference type="HOGENOM" id="CLU_920808_0_0_5"/>
<dbReference type="KEGG" id="oan:Oant_2164"/>
<dbReference type="RefSeq" id="WP_012092057.1">
    <property type="nucleotide sequence ID" value="NC_009667.1"/>
</dbReference>